<dbReference type="Proteomes" id="UP001606301">
    <property type="component" value="Unassembled WGS sequence"/>
</dbReference>
<comment type="caution">
    <text evidence="2">The sequence shown here is derived from an EMBL/GenBank/DDBJ whole genome shotgun (WGS) entry which is preliminary data.</text>
</comment>
<organism evidence="2 3">
    <name type="scientific">Pelomonas margarita</name>
    <dbReference type="NCBI Taxonomy" id="3299031"/>
    <lineage>
        <taxon>Bacteria</taxon>
        <taxon>Pseudomonadati</taxon>
        <taxon>Pseudomonadota</taxon>
        <taxon>Betaproteobacteria</taxon>
        <taxon>Burkholderiales</taxon>
        <taxon>Sphaerotilaceae</taxon>
        <taxon>Roseateles</taxon>
    </lineage>
</organism>
<dbReference type="PANTHER" id="PTHR42815:SF2">
    <property type="entry name" value="FAD-BINDING, PUTATIVE (AFU_ORTHOLOGUE AFUA_6G07600)-RELATED"/>
    <property type="match status" value="1"/>
</dbReference>
<name>A0ABW7FBZ5_9BURK</name>
<evidence type="ECO:0000259" key="1">
    <source>
        <dbReference type="Pfam" id="PF01243"/>
    </source>
</evidence>
<reference evidence="2 3" key="1">
    <citation type="submission" date="2024-08" db="EMBL/GenBank/DDBJ databases">
        <authorList>
            <person name="Lu H."/>
        </authorList>
    </citation>
    <scope>NUCLEOTIDE SEQUENCE [LARGE SCALE GENOMIC DNA]</scope>
    <source>
        <strain evidence="2 3">LKC17W</strain>
    </source>
</reference>
<gene>
    <name evidence="2" type="ORF">ACG0Z3_01015</name>
</gene>
<dbReference type="RefSeq" id="WP_394394570.1">
    <property type="nucleotide sequence ID" value="NZ_JBIGHW010000001.1"/>
</dbReference>
<dbReference type="EMBL" id="JBIGHW010000001">
    <property type="protein sequence ID" value="MFG6439253.1"/>
    <property type="molecule type" value="Genomic_DNA"/>
</dbReference>
<keyword evidence="3" id="KW-1185">Reference proteome</keyword>
<dbReference type="Gene3D" id="2.30.110.10">
    <property type="entry name" value="Electron Transport, Fmn-binding Protein, Chain A"/>
    <property type="match status" value="1"/>
</dbReference>
<protein>
    <submittedName>
        <fullName evidence="2">Pyridoxamine 5'-phosphate oxidase family protein</fullName>
    </submittedName>
</protein>
<dbReference type="InterPro" id="IPR011576">
    <property type="entry name" value="Pyridox_Oxase_N"/>
</dbReference>
<feature type="domain" description="Pyridoxamine 5'-phosphate oxidase N-terminal" evidence="1">
    <location>
        <begin position="168"/>
        <end position="265"/>
    </location>
</feature>
<sequence>MGAFHAGERAMHERLGIAQRMGEIGSRVIRDHMPDQHRQFYAQLPFVLVGSVDAALRPWASLLVGQPGFLGTPDALHLASTALPLPGDPLARNLAPGAALGLLGIELPTRRRNRVNGHVAHVDCSGWLLDVEETTGNCPQYIQQRELTWRRAPADLNPRAVQPLTALDTEAQALITGADTLFVASHAHGRSDVSHRGGRAGFVRVDGPRRLLVPDFSGNQFFMTLGNFVSHPRAGLLFIDFERGDLLSLTGRVELVFDGPDVERLDGAERAWRFMLDEGLRLRDALPLGFDFKSWSPRSLAAGSWTTAAPGQP</sequence>
<dbReference type="SUPFAM" id="SSF50475">
    <property type="entry name" value="FMN-binding split barrel"/>
    <property type="match status" value="1"/>
</dbReference>
<evidence type="ECO:0000313" key="2">
    <source>
        <dbReference type="EMBL" id="MFG6439253.1"/>
    </source>
</evidence>
<accession>A0ABW7FBZ5</accession>
<dbReference type="PANTHER" id="PTHR42815">
    <property type="entry name" value="FAD-BINDING, PUTATIVE (AFU_ORTHOLOGUE AFUA_6G07600)-RELATED"/>
    <property type="match status" value="1"/>
</dbReference>
<dbReference type="Pfam" id="PF01243">
    <property type="entry name" value="PNPOx_N"/>
    <property type="match status" value="1"/>
</dbReference>
<evidence type="ECO:0000313" key="3">
    <source>
        <dbReference type="Proteomes" id="UP001606301"/>
    </source>
</evidence>
<proteinExistence type="predicted"/>
<dbReference type="InterPro" id="IPR012349">
    <property type="entry name" value="Split_barrel_FMN-bd"/>
</dbReference>